<dbReference type="PROSITE" id="PS50234">
    <property type="entry name" value="VWFA"/>
    <property type="match status" value="1"/>
</dbReference>
<dbReference type="EMBL" id="LMXI01000150">
    <property type="protein sequence ID" value="KRT59426.1"/>
    <property type="molecule type" value="Genomic_DNA"/>
</dbReference>
<evidence type="ECO:0000259" key="1">
    <source>
        <dbReference type="PROSITE" id="PS50234"/>
    </source>
</evidence>
<dbReference type="InterPro" id="IPR051928">
    <property type="entry name" value="NorD/CobT"/>
</dbReference>
<dbReference type="RefSeq" id="WP_057955021.1">
    <property type="nucleotide sequence ID" value="NZ_KQ556867.1"/>
</dbReference>
<dbReference type="AlphaFoldDB" id="A0A0T5YVL0"/>
<dbReference type="EMBL" id="LDXT01000093">
    <property type="protein sequence ID" value="KRT54149.1"/>
    <property type="molecule type" value="Genomic_DNA"/>
</dbReference>
<name>A0A0T5YVL0_9GAMM</name>
<evidence type="ECO:0000313" key="3">
    <source>
        <dbReference type="EMBL" id="KRT59426.1"/>
    </source>
</evidence>
<dbReference type="Proteomes" id="UP000051276">
    <property type="component" value="Unassembled WGS sequence"/>
</dbReference>
<gene>
    <name evidence="2" type="ORF">Ga0074115_10346</name>
    <name evidence="3" type="ORF">Ga0076813_15445</name>
</gene>
<dbReference type="Gene3D" id="3.40.50.410">
    <property type="entry name" value="von Willebrand factor, type A domain"/>
    <property type="match status" value="1"/>
</dbReference>
<accession>A0A0T5YVL0</accession>
<dbReference type="OrthoDB" id="9758211at2"/>
<dbReference type="CDD" id="cd01454">
    <property type="entry name" value="vWA_norD_type"/>
    <property type="match status" value="1"/>
</dbReference>
<proteinExistence type="predicted"/>
<dbReference type="Pfam" id="PF00092">
    <property type="entry name" value="VWA"/>
    <property type="match status" value="1"/>
</dbReference>
<sequence length="711" mass="81310">MVSQPELSLEQIQALLDELFEVEFTFRNTTEPTDAIKRLVPAEQRFVLDWVARISSTNIELAYQFCLKAADALRLMDESMIETWVVQAMDSYDRVGLQPALKVIRDIDIFVRQGRERASGALFDEQVGVLLPFVHGLSGRKLKLEQADFAHTDSETIYLPAVMAHLPNPRDNFQLYKATVAHLWAQTRFGTFRVDIAAELERYAAPRHALRCFHALESVRLDACVARELPGLYREMRRLQTELGDTVTDDAWQRLSAPLQAASATVADSLILLPQALVLSPPSSSCFYGELAPGQVAEVMRRRIEREKARFRVALKKIDDELNEGRQERTEAPSPRTFHRLFDEERDPMVPEGFEMELAVDGNRIPLTDELKQTMTSIIQDLGDIPDEYLIPAGPGEYDLSAFEEQGLNPDDVWSGAYHEEGAFLYPEWDFRRKHYKKDWCVVRELQIQPQYDGFATQVLQKYRRLLASLRRTFEAMRDEDRLLKRQVYGDGVDIDAFVEAWADLHIGLEMSDRLFTRMQREERSIAVVFMVDMSGSTEGWINQMEREALVLLAESLQMVGDRYAIYGFTGQGRKRCELFQIKAFDEAYDAEVQARISGITAGDYTRMGAAIRHLTAKLKSVEARTKLLVTLSDGKPEDYPDHYRGEYGVEDTRQALYEARQDGVHAYCITIDEEGQDYLPHMYGAANYALISDVETLPRKVSEIYKKLTS</sequence>
<comment type="caution">
    <text evidence="2">The sequence shown here is derived from an EMBL/GenBank/DDBJ whole genome shotgun (WGS) entry which is preliminary data.</text>
</comment>
<evidence type="ECO:0000313" key="5">
    <source>
        <dbReference type="Proteomes" id="UP000051634"/>
    </source>
</evidence>
<reference evidence="4 5" key="1">
    <citation type="submission" date="2015-11" db="EMBL/GenBank/DDBJ databases">
        <title>The genome of Candidatus Endoriftia persephone in Ridgeia piscesae and population structure of the North Eastern Pacific vestimentiferan symbionts.</title>
        <authorList>
            <person name="Perez M."/>
            <person name="Juniper K.S."/>
        </authorList>
    </citation>
    <scope>NUCLEOTIDE SEQUENCE [LARGE SCALE GENOMIC DNA]</scope>
    <source>
        <strain evidence="3">Ind10</strain>
        <strain evidence="2">Ind11</strain>
    </source>
</reference>
<dbReference type="PATRIC" id="fig|54398.3.peg.651"/>
<dbReference type="InterPro" id="IPR002035">
    <property type="entry name" value="VWF_A"/>
</dbReference>
<dbReference type="SUPFAM" id="SSF53300">
    <property type="entry name" value="vWA-like"/>
    <property type="match status" value="1"/>
</dbReference>
<feature type="domain" description="VWFA" evidence="1">
    <location>
        <begin position="527"/>
        <end position="709"/>
    </location>
</feature>
<evidence type="ECO:0000313" key="4">
    <source>
        <dbReference type="Proteomes" id="UP000051276"/>
    </source>
</evidence>
<dbReference type="STRING" id="54398.Ga0074115_10346"/>
<protein>
    <submittedName>
        <fullName evidence="3">Nitric oxide reductase NorD protein</fullName>
    </submittedName>
    <submittedName>
        <fullName evidence="2">von Willebrand factor type A domain</fullName>
    </submittedName>
</protein>
<dbReference type="PANTHER" id="PTHR41248:SF1">
    <property type="entry name" value="NORD PROTEIN"/>
    <property type="match status" value="1"/>
</dbReference>
<organism evidence="2 5">
    <name type="scientific">endosymbiont of Ridgeia piscesae</name>
    <dbReference type="NCBI Taxonomy" id="54398"/>
    <lineage>
        <taxon>Bacteria</taxon>
        <taxon>Pseudomonadati</taxon>
        <taxon>Pseudomonadota</taxon>
        <taxon>Gammaproteobacteria</taxon>
        <taxon>sulfur-oxidizing symbionts</taxon>
    </lineage>
</organism>
<dbReference type="SMART" id="SM00327">
    <property type="entry name" value="VWA"/>
    <property type="match status" value="1"/>
</dbReference>
<keyword evidence="5" id="KW-1185">Reference proteome</keyword>
<dbReference type="InterPro" id="IPR036465">
    <property type="entry name" value="vWFA_dom_sf"/>
</dbReference>
<dbReference type="PANTHER" id="PTHR41248">
    <property type="entry name" value="NORD PROTEIN"/>
    <property type="match status" value="1"/>
</dbReference>
<dbReference type="Proteomes" id="UP000051634">
    <property type="component" value="Unassembled WGS sequence"/>
</dbReference>
<evidence type="ECO:0000313" key="2">
    <source>
        <dbReference type="EMBL" id="KRT54149.1"/>
    </source>
</evidence>